<name>A0ABV4DSS6_9LACO</name>
<keyword evidence="3" id="KW-1185">Reference proteome</keyword>
<sequence>MAKINLNDPDILEAKEASKIWGHAENYVRLFMKQNPDKFPEGTVRKFGTTWVVTVEGMEAVTGKKDPRRQGE</sequence>
<dbReference type="InterPro" id="IPR045403">
    <property type="entry name" value="HTH_59_Firmicutes_type"/>
</dbReference>
<evidence type="ECO:0000313" key="2">
    <source>
        <dbReference type="EMBL" id="MEY8662517.1"/>
    </source>
</evidence>
<accession>A0ABV4DSS6</accession>
<gene>
    <name evidence="2" type="ORF">AALT52_06410</name>
</gene>
<dbReference type="Pfam" id="PF20038">
    <property type="entry name" value="HTH_59"/>
    <property type="match status" value="1"/>
</dbReference>
<evidence type="ECO:0000259" key="1">
    <source>
        <dbReference type="Pfam" id="PF20038"/>
    </source>
</evidence>
<evidence type="ECO:0000313" key="3">
    <source>
        <dbReference type="Proteomes" id="UP001565236"/>
    </source>
</evidence>
<protein>
    <submittedName>
        <fullName evidence="2">Helix-turn-helix domain-containing protein</fullName>
    </submittedName>
</protein>
<feature type="domain" description="Helix-turn-helix" evidence="1">
    <location>
        <begin position="8"/>
        <end position="65"/>
    </location>
</feature>
<organism evidence="2 3">
    <name type="scientific">Ligilactobacillus faecis</name>
    <dbReference type="NCBI Taxonomy" id="762833"/>
    <lineage>
        <taxon>Bacteria</taxon>
        <taxon>Bacillati</taxon>
        <taxon>Bacillota</taxon>
        <taxon>Bacilli</taxon>
        <taxon>Lactobacillales</taxon>
        <taxon>Lactobacillaceae</taxon>
        <taxon>Ligilactobacillus</taxon>
    </lineage>
</organism>
<dbReference type="Proteomes" id="UP001565236">
    <property type="component" value="Unassembled WGS sequence"/>
</dbReference>
<dbReference type="EMBL" id="JBCLUF010000020">
    <property type="protein sequence ID" value="MEY8662517.1"/>
    <property type="molecule type" value="Genomic_DNA"/>
</dbReference>
<dbReference type="RefSeq" id="WP_369942127.1">
    <property type="nucleotide sequence ID" value="NZ_JBCLUF010000020.1"/>
</dbReference>
<reference evidence="2 3" key="1">
    <citation type="submission" date="2024-03" db="EMBL/GenBank/DDBJ databases">
        <title>Mouse gut bacterial collection (mGBC) of GemPharmatech.</title>
        <authorList>
            <person name="He Y."/>
            <person name="Dong L."/>
            <person name="Wu D."/>
            <person name="Gao X."/>
            <person name="Lin Z."/>
        </authorList>
    </citation>
    <scope>NUCLEOTIDE SEQUENCE [LARGE SCALE GENOMIC DNA]</scope>
    <source>
        <strain evidence="2 3">15-30</strain>
    </source>
</reference>
<proteinExistence type="predicted"/>
<comment type="caution">
    <text evidence="2">The sequence shown here is derived from an EMBL/GenBank/DDBJ whole genome shotgun (WGS) entry which is preliminary data.</text>
</comment>